<evidence type="ECO:0000256" key="5">
    <source>
        <dbReference type="ARBA" id="ARBA00022692"/>
    </source>
</evidence>
<dbReference type="AlphaFoldDB" id="A0A4R2KC31"/>
<dbReference type="Pfam" id="PF04290">
    <property type="entry name" value="DctQ"/>
    <property type="match status" value="1"/>
</dbReference>
<keyword evidence="3" id="KW-1003">Cell membrane</keyword>
<evidence type="ECO:0000313" key="11">
    <source>
        <dbReference type="EMBL" id="TCO67729.1"/>
    </source>
</evidence>
<protein>
    <submittedName>
        <fullName evidence="11">TRAP-type C4-dicarboxylate transport system permease small subunit</fullName>
    </submittedName>
</protein>
<dbReference type="PANTHER" id="PTHR35011:SF4">
    <property type="entry name" value="SLL1102 PROTEIN"/>
    <property type="match status" value="1"/>
</dbReference>
<evidence type="ECO:0000313" key="12">
    <source>
        <dbReference type="Proteomes" id="UP000294919"/>
    </source>
</evidence>
<feature type="transmembrane region" description="Helical" evidence="9">
    <location>
        <begin position="86"/>
        <end position="106"/>
    </location>
</feature>
<feature type="transmembrane region" description="Helical" evidence="9">
    <location>
        <begin position="12"/>
        <end position="33"/>
    </location>
</feature>
<feature type="transmembrane region" description="Helical" evidence="9">
    <location>
        <begin position="48"/>
        <end position="65"/>
    </location>
</feature>
<evidence type="ECO:0000256" key="7">
    <source>
        <dbReference type="ARBA" id="ARBA00023136"/>
    </source>
</evidence>
<dbReference type="RefSeq" id="WP_132248437.1">
    <property type="nucleotide sequence ID" value="NZ_SLWV01000057.1"/>
</dbReference>
<dbReference type="EMBL" id="SLWV01000057">
    <property type="protein sequence ID" value="TCO67729.1"/>
    <property type="molecule type" value="Genomic_DNA"/>
</dbReference>
<proteinExistence type="inferred from homology"/>
<evidence type="ECO:0000256" key="6">
    <source>
        <dbReference type="ARBA" id="ARBA00022989"/>
    </source>
</evidence>
<comment type="subcellular location">
    <subcellularLocation>
        <location evidence="1">Cell inner membrane</location>
        <topology evidence="1">Multi-pass membrane protein</topology>
    </subcellularLocation>
</comment>
<keyword evidence="6 9" id="KW-1133">Transmembrane helix</keyword>
<organism evidence="11 12">
    <name type="scientific">Marinisporobacter balticus</name>
    <dbReference type="NCBI Taxonomy" id="2018667"/>
    <lineage>
        <taxon>Bacteria</taxon>
        <taxon>Bacillati</taxon>
        <taxon>Bacillota</taxon>
        <taxon>Clostridia</taxon>
        <taxon>Peptostreptococcales</taxon>
        <taxon>Thermotaleaceae</taxon>
        <taxon>Marinisporobacter</taxon>
    </lineage>
</organism>
<keyword evidence="2" id="KW-0813">Transport</keyword>
<sequence>MNNFLKKFGKDFELYLGSFFLAVTSIIVTMNVFTRYFLKFTYHWAEEIAVGAFVWTIFLGFANAYKTKSLIGVEVLTSILPEKGKNIVELFTSIIITILSVLMFYFSYKYVAGSTKITAALEISYVYINTSMIISFALITVYSIYFSIQSFKKAFLNENTKS</sequence>
<dbReference type="PANTHER" id="PTHR35011">
    <property type="entry name" value="2,3-DIKETO-L-GULONATE TRAP TRANSPORTER SMALL PERMEASE PROTEIN YIAM"/>
    <property type="match status" value="1"/>
</dbReference>
<keyword evidence="12" id="KW-1185">Reference proteome</keyword>
<evidence type="ECO:0000256" key="3">
    <source>
        <dbReference type="ARBA" id="ARBA00022475"/>
    </source>
</evidence>
<dbReference type="OrthoDB" id="45144at2"/>
<evidence type="ECO:0000256" key="2">
    <source>
        <dbReference type="ARBA" id="ARBA00022448"/>
    </source>
</evidence>
<gene>
    <name evidence="11" type="ORF">EV214_1573</name>
</gene>
<comment type="similarity">
    <text evidence="8">Belongs to the TRAP transporter small permease family.</text>
</comment>
<accession>A0A4R2KC31</accession>
<dbReference type="Proteomes" id="UP000294919">
    <property type="component" value="Unassembled WGS sequence"/>
</dbReference>
<evidence type="ECO:0000259" key="10">
    <source>
        <dbReference type="Pfam" id="PF04290"/>
    </source>
</evidence>
<dbReference type="GO" id="GO:0005886">
    <property type="term" value="C:plasma membrane"/>
    <property type="evidence" value="ECO:0007669"/>
    <property type="project" value="UniProtKB-SubCell"/>
</dbReference>
<keyword evidence="7 9" id="KW-0472">Membrane</keyword>
<feature type="domain" description="Tripartite ATP-independent periplasmic transporters DctQ component" evidence="10">
    <location>
        <begin position="26"/>
        <end position="152"/>
    </location>
</feature>
<keyword evidence="5 9" id="KW-0812">Transmembrane</keyword>
<evidence type="ECO:0000256" key="8">
    <source>
        <dbReference type="ARBA" id="ARBA00038436"/>
    </source>
</evidence>
<evidence type="ECO:0000256" key="4">
    <source>
        <dbReference type="ARBA" id="ARBA00022519"/>
    </source>
</evidence>
<comment type="caution">
    <text evidence="11">The sequence shown here is derived from an EMBL/GenBank/DDBJ whole genome shotgun (WGS) entry which is preliminary data.</text>
</comment>
<feature type="transmembrane region" description="Helical" evidence="9">
    <location>
        <begin position="126"/>
        <end position="148"/>
    </location>
</feature>
<keyword evidence="4" id="KW-0997">Cell inner membrane</keyword>
<evidence type="ECO:0000256" key="1">
    <source>
        <dbReference type="ARBA" id="ARBA00004429"/>
    </source>
</evidence>
<reference evidence="11 12" key="1">
    <citation type="submission" date="2019-03" db="EMBL/GenBank/DDBJ databases">
        <title>Genomic Encyclopedia of Type Strains, Phase IV (KMG-IV): sequencing the most valuable type-strain genomes for metagenomic binning, comparative biology and taxonomic classification.</title>
        <authorList>
            <person name="Goeker M."/>
        </authorList>
    </citation>
    <scope>NUCLEOTIDE SEQUENCE [LARGE SCALE GENOMIC DNA]</scope>
    <source>
        <strain evidence="11 12">DSM 102940</strain>
    </source>
</reference>
<evidence type="ECO:0000256" key="9">
    <source>
        <dbReference type="SAM" id="Phobius"/>
    </source>
</evidence>
<name>A0A4R2KC31_9FIRM</name>
<dbReference type="InterPro" id="IPR055348">
    <property type="entry name" value="DctQ"/>
</dbReference>
<dbReference type="InterPro" id="IPR007387">
    <property type="entry name" value="TRAP_DctQ"/>
</dbReference>